<name>A0A0D2NB32_HYPSF</name>
<evidence type="ECO:0000259" key="3">
    <source>
        <dbReference type="PROSITE" id="PS50003"/>
    </source>
</evidence>
<dbReference type="InterPro" id="IPR027267">
    <property type="entry name" value="AH/BAR_dom_sf"/>
</dbReference>
<feature type="compositionally biased region" description="Low complexity" evidence="2">
    <location>
        <begin position="703"/>
        <end position="722"/>
    </location>
</feature>
<sequence length="722" mass="78168">MNRNPSPERPLSRSASRASGRSGKSRNSTLSRNQSLIKKNIELHDLKPADVLIERFIAWKAIVKQLSAYFEGIADIENNTAKEMTKLAGVIQVPFRAGNQFLGQGGLQDVYYDIRDKTRIIADQHADLGRTIDSSIVQHLQKLRVEIKAHIKNVQNDTGKLAAGVAREREMSTKLVGELANAISTFKNTPMNIQAKADPYVANAAVHRQLQRQVLEENLLQKSIVMMQQNSAHFEEGIVKAIQSAWATFDEWQARSVSSSQALFRGLSSHMATIQPDREWIQFAARSDHLLDPDTPLRDPDVITYPLKDDPSVHAVHTGHLERKKRFSRAWGEAYFVLTPAGFLHEFTSSDPAGPGGLQPAFSLFLPNCTLGPASSPRAKAHKFHIEGTKDGTGVTQRKSGSLKGLLGGDGTKAWSFRTRSREEMMEWWNDIRMLCARYLVASEAVDRTGPVEEAVRAAGYTSADEEEYDSDEEEEEGDVDVGEPVLGERERRAKAAAQRRVAAGGGAVVDDGDGSSVEEEGAYDEPPVYTHPVADIKGRYPVEIGPNGYAVEKKSRPSMSGRAHGALAGVPPPVDATLHPPNVLDAYHAAPVVQTSEHADVHSFRAERGSGTEFASHGDVDEPRLGRRLSKRQMEKARAGEGAAGVDDGEHDGAPPPVQMGRDDIEDMYASEGEGVAPEPSSAKASAPVHGETDGEEAAPLTAVAGGATNGAQTTAGNATA</sequence>
<dbReference type="InterPro" id="IPR001849">
    <property type="entry name" value="PH_domain"/>
</dbReference>
<dbReference type="OrthoDB" id="5598057at2759"/>
<feature type="region of interest" description="Disordered" evidence="2">
    <location>
        <begin position="459"/>
        <end position="481"/>
    </location>
</feature>
<reference evidence="5" key="1">
    <citation type="submission" date="2014-04" db="EMBL/GenBank/DDBJ databases">
        <title>Evolutionary Origins and Diversification of the Mycorrhizal Mutualists.</title>
        <authorList>
            <consortium name="DOE Joint Genome Institute"/>
            <consortium name="Mycorrhizal Genomics Consortium"/>
            <person name="Kohler A."/>
            <person name="Kuo A."/>
            <person name="Nagy L.G."/>
            <person name="Floudas D."/>
            <person name="Copeland A."/>
            <person name="Barry K.W."/>
            <person name="Cichocki N."/>
            <person name="Veneault-Fourrey C."/>
            <person name="LaButti K."/>
            <person name="Lindquist E.A."/>
            <person name="Lipzen A."/>
            <person name="Lundell T."/>
            <person name="Morin E."/>
            <person name="Murat C."/>
            <person name="Riley R."/>
            <person name="Ohm R."/>
            <person name="Sun H."/>
            <person name="Tunlid A."/>
            <person name="Henrissat B."/>
            <person name="Grigoriev I.V."/>
            <person name="Hibbett D.S."/>
            <person name="Martin F."/>
        </authorList>
    </citation>
    <scope>NUCLEOTIDE SEQUENCE [LARGE SCALE GENOMIC DNA]</scope>
    <source>
        <strain evidence="5">FD-334 SS-4</strain>
    </source>
</reference>
<dbReference type="Pfam" id="PF20399">
    <property type="entry name" value="PH_20"/>
    <property type="match status" value="1"/>
</dbReference>
<evidence type="ECO:0000313" key="5">
    <source>
        <dbReference type="Proteomes" id="UP000054270"/>
    </source>
</evidence>
<dbReference type="InterPro" id="IPR043453">
    <property type="entry name" value="Slm1_PH"/>
</dbReference>
<accession>A0A0D2NB32</accession>
<feature type="region of interest" description="Disordered" evidence="2">
    <location>
        <begin position="1"/>
        <end position="31"/>
    </location>
</feature>
<dbReference type="Pfam" id="PF20400">
    <property type="entry name" value="BAR_4"/>
    <property type="match status" value="1"/>
</dbReference>
<keyword evidence="5" id="KW-1185">Reference proteome</keyword>
<dbReference type="PANTHER" id="PTHR31941">
    <property type="entry name" value="CYTOSKELETAL SIGNALING PROTEIN SLM1"/>
    <property type="match status" value="1"/>
</dbReference>
<evidence type="ECO:0000256" key="2">
    <source>
        <dbReference type="SAM" id="MobiDB-lite"/>
    </source>
</evidence>
<evidence type="ECO:0000256" key="1">
    <source>
        <dbReference type="ARBA" id="ARBA00022553"/>
    </source>
</evidence>
<feature type="region of interest" description="Disordered" evidence="2">
    <location>
        <begin position="550"/>
        <end position="575"/>
    </location>
</feature>
<organism evidence="4 5">
    <name type="scientific">Hypholoma sublateritium (strain FD-334 SS-4)</name>
    <dbReference type="NCBI Taxonomy" id="945553"/>
    <lineage>
        <taxon>Eukaryota</taxon>
        <taxon>Fungi</taxon>
        <taxon>Dikarya</taxon>
        <taxon>Basidiomycota</taxon>
        <taxon>Agaricomycotina</taxon>
        <taxon>Agaricomycetes</taxon>
        <taxon>Agaricomycetidae</taxon>
        <taxon>Agaricales</taxon>
        <taxon>Agaricineae</taxon>
        <taxon>Strophariaceae</taxon>
        <taxon>Hypholoma</taxon>
    </lineage>
</organism>
<feature type="compositionally biased region" description="Low complexity" evidence="2">
    <location>
        <begin position="678"/>
        <end position="689"/>
    </location>
</feature>
<dbReference type="AlphaFoldDB" id="A0A0D2NB32"/>
<feature type="compositionally biased region" description="Acidic residues" evidence="2">
    <location>
        <begin position="464"/>
        <end position="481"/>
    </location>
</feature>
<dbReference type="EMBL" id="KN817714">
    <property type="protein sequence ID" value="KJA13771.1"/>
    <property type="molecule type" value="Genomic_DNA"/>
</dbReference>
<feature type="compositionally biased region" description="Low complexity" evidence="2">
    <location>
        <begin position="12"/>
        <end position="28"/>
    </location>
</feature>
<dbReference type="PANTHER" id="PTHR31941:SF1">
    <property type="entry name" value="CYTOSKELETAL SIGNALING PROTEIN SLM1"/>
    <property type="match status" value="1"/>
</dbReference>
<dbReference type="STRING" id="945553.A0A0D2NB32"/>
<proteinExistence type="predicted"/>
<dbReference type="InterPro" id="IPR046869">
    <property type="entry name" value="SLM1/RGC1-like_PH"/>
</dbReference>
<dbReference type="Proteomes" id="UP000054270">
    <property type="component" value="Unassembled WGS sequence"/>
</dbReference>
<feature type="compositionally biased region" description="Basic and acidic residues" evidence="2">
    <location>
        <begin position="608"/>
        <end position="626"/>
    </location>
</feature>
<feature type="compositionally biased region" description="Acidic residues" evidence="2">
    <location>
        <begin position="511"/>
        <end position="524"/>
    </location>
</feature>
<feature type="region of interest" description="Disordered" evidence="2">
    <location>
        <begin position="502"/>
        <end position="531"/>
    </location>
</feature>
<dbReference type="SMART" id="SM00233">
    <property type="entry name" value="PH"/>
    <property type="match status" value="1"/>
</dbReference>
<protein>
    <recommendedName>
        <fullName evidence="3">PH domain-containing protein</fullName>
    </recommendedName>
</protein>
<dbReference type="Gene3D" id="1.20.1270.60">
    <property type="entry name" value="Arfaptin homology (AH) domain/BAR domain"/>
    <property type="match status" value="1"/>
</dbReference>
<dbReference type="PROSITE" id="PS50003">
    <property type="entry name" value="PH_DOMAIN"/>
    <property type="match status" value="1"/>
</dbReference>
<gene>
    <name evidence="4" type="ORF">HYPSUDRAFT_173845</name>
</gene>
<dbReference type="CDD" id="cd13311">
    <property type="entry name" value="PH_Slm1"/>
    <property type="match status" value="1"/>
</dbReference>
<feature type="domain" description="PH" evidence="3">
    <location>
        <begin position="314"/>
        <end position="437"/>
    </location>
</feature>
<dbReference type="InterPro" id="IPR011993">
    <property type="entry name" value="PH-like_dom_sf"/>
</dbReference>
<keyword evidence="1" id="KW-0597">Phosphoprotein</keyword>
<dbReference type="SUPFAM" id="SSF103657">
    <property type="entry name" value="BAR/IMD domain-like"/>
    <property type="match status" value="1"/>
</dbReference>
<evidence type="ECO:0000313" key="4">
    <source>
        <dbReference type="EMBL" id="KJA13771.1"/>
    </source>
</evidence>
<dbReference type="SUPFAM" id="SSF50729">
    <property type="entry name" value="PH domain-like"/>
    <property type="match status" value="1"/>
</dbReference>
<feature type="region of interest" description="Disordered" evidence="2">
    <location>
        <begin position="608"/>
        <end position="722"/>
    </location>
</feature>
<dbReference type="Gene3D" id="2.30.29.30">
    <property type="entry name" value="Pleckstrin-homology domain (PH domain)/Phosphotyrosine-binding domain (PTB)"/>
    <property type="match status" value="1"/>
</dbReference>
<dbReference type="InterPro" id="IPR046868">
    <property type="entry name" value="BAR_4"/>
</dbReference>